<proteinExistence type="predicted"/>
<dbReference type="WBParaSite" id="L893_g505.t1">
    <property type="protein sequence ID" value="L893_g505.t1"/>
    <property type="gene ID" value="L893_g505"/>
</dbReference>
<sequence length="281" mass="31875">VATPEHVTVVDIALRVLITSGRIILENFDADDEGIKHLDMVESAVSALHQLATDQGVADEIVKEHESMTVLIYLLALDEVNNSEDELLMREIMGLIYQLSKQPENAKIVEGYGPTEYIAGALRSQHKSIATYASGILKNLEKDKPLEYQRQLDTEINSAIGNEVLWANDGLEPELFNEMYNYGNLDIGHDNQGWERPSVQLHCVYPGMVTIGRVWLMQPDDSALKSYTEVTRYIEKAYRTFSHSYHCTYVAIPYDIPNWYHNAWTLNDQNQLFHGPECASL</sequence>
<dbReference type="GO" id="GO:0045296">
    <property type="term" value="F:cadherin binding"/>
    <property type="evidence" value="ECO:0007669"/>
    <property type="project" value="InterPro"/>
</dbReference>
<dbReference type="InterPro" id="IPR011989">
    <property type="entry name" value="ARM-like"/>
</dbReference>
<evidence type="ECO:0000313" key="2">
    <source>
        <dbReference type="WBParaSite" id="L893_g505.t1"/>
    </source>
</evidence>
<dbReference type="PANTHER" id="PTHR45976">
    <property type="entry name" value="ARMADILLO SEGMENT POLARITY PROTEIN"/>
    <property type="match status" value="1"/>
</dbReference>
<keyword evidence="1" id="KW-1185">Reference proteome</keyword>
<dbReference type="Proteomes" id="UP000095287">
    <property type="component" value="Unplaced"/>
</dbReference>
<dbReference type="Gene3D" id="1.25.10.10">
    <property type="entry name" value="Leucine-rich Repeat Variant"/>
    <property type="match status" value="1"/>
</dbReference>
<protein>
    <submittedName>
        <fullName evidence="2">RIH_assoc domain-containing protein</fullName>
    </submittedName>
</protein>
<accession>A0A1I8AFD0</accession>
<dbReference type="InterPro" id="IPR016024">
    <property type="entry name" value="ARM-type_fold"/>
</dbReference>
<name>A0A1I8AFD0_9BILA</name>
<reference evidence="2" key="1">
    <citation type="submission" date="2016-11" db="UniProtKB">
        <authorList>
            <consortium name="WormBaseParasite"/>
        </authorList>
    </citation>
    <scope>IDENTIFICATION</scope>
</reference>
<dbReference type="GO" id="GO:0007155">
    <property type="term" value="P:cell adhesion"/>
    <property type="evidence" value="ECO:0007669"/>
    <property type="project" value="InterPro"/>
</dbReference>
<evidence type="ECO:0000313" key="1">
    <source>
        <dbReference type="Proteomes" id="UP000095287"/>
    </source>
</evidence>
<dbReference type="SUPFAM" id="SSF48371">
    <property type="entry name" value="ARM repeat"/>
    <property type="match status" value="1"/>
</dbReference>
<organism evidence="1 2">
    <name type="scientific">Steinernema glaseri</name>
    <dbReference type="NCBI Taxonomy" id="37863"/>
    <lineage>
        <taxon>Eukaryota</taxon>
        <taxon>Metazoa</taxon>
        <taxon>Ecdysozoa</taxon>
        <taxon>Nematoda</taxon>
        <taxon>Chromadorea</taxon>
        <taxon>Rhabditida</taxon>
        <taxon>Tylenchina</taxon>
        <taxon>Panagrolaimomorpha</taxon>
        <taxon>Strongyloidoidea</taxon>
        <taxon>Steinernematidae</taxon>
        <taxon>Steinernema</taxon>
    </lineage>
</organism>
<dbReference type="InterPro" id="IPR013284">
    <property type="entry name" value="Beta-catenin"/>
</dbReference>
<dbReference type="AlphaFoldDB" id="A0A1I8AFD0"/>